<dbReference type="RefSeq" id="WP_138537742.1">
    <property type="nucleotide sequence ID" value="NZ_CP045429.1"/>
</dbReference>
<dbReference type="Proteomes" id="UP000305729">
    <property type="component" value="Chromosome 1"/>
</dbReference>
<reference evidence="1 2" key="1">
    <citation type="submission" date="2019-10" db="EMBL/GenBank/DDBJ databases">
        <title>Pseudoalteromonas rubra S4059.</title>
        <authorList>
            <person name="Paulsen S."/>
            <person name="Wang X."/>
        </authorList>
    </citation>
    <scope>NUCLEOTIDE SEQUENCE [LARGE SCALE GENOMIC DNA]</scope>
    <source>
        <strain evidence="1 2">S4059</strain>
    </source>
</reference>
<dbReference type="AlphaFoldDB" id="A0A5S3UZG7"/>
<dbReference type="PROSITE" id="PS51257">
    <property type="entry name" value="PROKAR_LIPOPROTEIN"/>
    <property type="match status" value="1"/>
</dbReference>
<dbReference type="EMBL" id="CP045429">
    <property type="protein sequence ID" value="QPB83790.1"/>
    <property type="molecule type" value="Genomic_DNA"/>
</dbReference>
<evidence type="ECO:0000313" key="1">
    <source>
        <dbReference type="EMBL" id="QPB83790.1"/>
    </source>
</evidence>
<protein>
    <submittedName>
        <fullName evidence="1">Uncharacterized protein</fullName>
    </submittedName>
</protein>
<accession>A0A5S3UZG7</accession>
<organism evidence="1 2">
    <name type="scientific">Pseudoalteromonas rubra</name>
    <dbReference type="NCBI Taxonomy" id="43658"/>
    <lineage>
        <taxon>Bacteria</taxon>
        <taxon>Pseudomonadati</taxon>
        <taxon>Pseudomonadota</taxon>
        <taxon>Gammaproteobacteria</taxon>
        <taxon>Alteromonadales</taxon>
        <taxon>Pseudoalteromonadaceae</taxon>
        <taxon>Pseudoalteromonas</taxon>
    </lineage>
</organism>
<proteinExistence type="predicted"/>
<gene>
    <name evidence="1" type="ORF">CWC22_012605</name>
</gene>
<evidence type="ECO:0000313" key="2">
    <source>
        <dbReference type="Proteomes" id="UP000305729"/>
    </source>
</evidence>
<name>A0A5S3UZG7_9GAMM</name>
<sequence>MLKLLLIFLFLFISGCKMSGVHSPTEAPLFDKPGKLTSYNPFWEVHLPGTLLLETDNGYDVISDYKWLKELDNLPEDISFNNMWDIEMPQEYDTGNGLVTGAESGKINSKFVANLNAKLSEKVTGNVKALFAQSASYSYVSASHVQPKGRSALSAFYELKSTPLYSKYEKKLRSRIGGRTGRLFIVNKIKFVPMGEYTVTFEDRITAEAKAVLTETLKLESDAEWEIQDNEFKRLANPLMGARGFAVQWDYREVSL</sequence>